<dbReference type="Proteomes" id="UP000226031">
    <property type="component" value="Unassembled WGS sequence"/>
</dbReference>
<proteinExistence type="predicted"/>
<evidence type="ECO:0000313" key="2">
    <source>
        <dbReference type="EMBL" id="PGH32608.1"/>
    </source>
</evidence>
<feature type="region of interest" description="Disordered" evidence="1">
    <location>
        <begin position="1"/>
        <end position="24"/>
    </location>
</feature>
<evidence type="ECO:0000256" key="1">
    <source>
        <dbReference type="SAM" id="MobiDB-lite"/>
    </source>
</evidence>
<protein>
    <submittedName>
        <fullName evidence="2">Uncharacterized protein</fullName>
    </submittedName>
</protein>
<keyword evidence="3" id="KW-1185">Reference proteome</keyword>
<evidence type="ECO:0000313" key="3">
    <source>
        <dbReference type="Proteomes" id="UP000226031"/>
    </source>
</evidence>
<dbReference type="STRING" id="73230.A0A2B7ZHF7"/>
<gene>
    <name evidence="2" type="ORF">GX50_04582</name>
</gene>
<accession>A0A2B7ZHF7</accession>
<organism evidence="2 3">
    <name type="scientific">[Emmonsia] crescens</name>
    <dbReference type="NCBI Taxonomy" id="73230"/>
    <lineage>
        <taxon>Eukaryota</taxon>
        <taxon>Fungi</taxon>
        <taxon>Dikarya</taxon>
        <taxon>Ascomycota</taxon>
        <taxon>Pezizomycotina</taxon>
        <taxon>Eurotiomycetes</taxon>
        <taxon>Eurotiomycetidae</taxon>
        <taxon>Onygenales</taxon>
        <taxon>Ajellomycetaceae</taxon>
        <taxon>Emergomyces</taxon>
    </lineage>
</organism>
<dbReference type="VEuPathDB" id="FungiDB:EMCG_01839"/>
<sequence>MAHDAGPEMRDTTPNNARTLEPRSPLFSAAQAADEDMTAELQYTAKSSKCYNKLAGHREETQQLVAFYCGLANPDLVQVPRMFGEK</sequence>
<reference evidence="2 3" key="1">
    <citation type="submission" date="2017-10" db="EMBL/GenBank/DDBJ databases">
        <title>Comparative genomics in systemic dimorphic fungi from Ajellomycetaceae.</title>
        <authorList>
            <person name="Munoz J.F."/>
            <person name="Mcewen J.G."/>
            <person name="Clay O.K."/>
            <person name="Cuomo C.A."/>
        </authorList>
    </citation>
    <scope>NUCLEOTIDE SEQUENCE [LARGE SCALE GENOMIC DNA]</scope>
    <source>
        <strain evidence="2 3">UAMH4076</strain>
    </source>
</reference>
<dbReference type="AlphaFoldDB" id="A0A2B7ZHF7"/>
<feature type="compositionally biased region" description="Basic and acidic residues" evidence="1">
    <location>
        <begin position="1"/>
        <end position="11"/>
    </location>
</feature>
<comment type="caution">
    <text evidence="2">The sequence shown here is derived from an EMBL/GenBank/DDBJ whole genome shotgun (WGS) entry which is preliminary data.</text>
</comment>
<dbReference type="EMBL" id="PDND01000087">
    <property type="protein sequence ID" value="PGH32608.1"/>
    <property type="molecule type" value="Genomic_DNA"/>
</dbReference>
<name>A0A2B7ZHF7_9EURO</name>